<dbReference type="EMBL" id="CP006934">
    <property type="protein sequence ID" value="AHI53819.1"/>
    <property type="molecule type" value="Genomic_DNA"/>
</dbReference>
<dbReference type="RefSeq" id="WP_025250958.1">
    <property type="nucleotide sequence ID" value="NZ_CP006934.1"/>
</dbReference>
<dbReference type="AlphaFoldDB" id="W6AJC5"/>
<reference evidence="1 2" key="1">
    <citation type="journal article" date="2014" name="Genome Biol. Evol.">
        <title>Molecular evolution of the substrate utilization strategies and putative virulence factors in mosquito-associated Spiroplasma species.</title>
        <authorList>
            <person name="Chang T.H."/>
            <person name="Lo W.S."/>
            <person name="Ku C."/>
            <person name="Chen L.L."/>
            <person name="Kuo C.H."/>
        </authorList>
    </citation>
    <scope>NUCLEOTIDE SEQUENCE [LARGE SCALE GENOMIC DNA]</scope>
    <source>
        <strain evidence="1">Ar-1343</strain>
    </source>
</reference>
<organism evidence="1 2">
    <name type="scientific">Spiroplasma sabaudiense Ar-1343</name>
    <dbReference type="NCBI Taxonomy" id="1276257"/>
    <lineage>
        <taxon>Bacteria</taxon>
        <taxon>Bacillati</taxon>
        <taxon>Mycoplasmatota</taxon>
        <taxon>Mollicutes</taxon>
        <taxon>Entomoplasmatales</taxon>
        <taxon>Spiroplasmataceae</taxon>
        <taxon>Spiroplasma</taxon>
    </lineage>
</organism>
<protein>
    <submittedName>
        <fullName evidence="1">Uncharacterized protein</fullName>
    </submittedName>
</protein>
<dbReference type="HOGENOM" id="CLU_1336825_0_0_14"/>
<name>W6AJC5_9MOLU</name>
<sequence length="205" mass="24260">MNFGDVHAVKNQNDRIVSNIYDEITKKYESISPNAKIKVLDKTITYIRGPVGKINSLVQINDDWGKFELYKLLICDYEYDTINSRTFLDNSVNLIDWEVIEKSIKWVKSEIISRTQDKKTRYENVKTYEFDNFSEKDILKNDIDIFYIKPKVTLINKFCEFPNNLDKSFVDFLNQTTKIDLFNNTTINENVVLMFKFLEKLFSLL</sequence>
<dbReference type="KEGG" id="ssab:SSABA_v1c04100"/>
<keyword evidence="2" id="KW-1185">Reference proteome</keyword>
<accession>W6AJC5</accession>
<proteinExistence type="predicted"/>
<evidence type="ECO:0000313" key="1">
    <source>
        <dbReference type="EMBL" id="AHI53819.1"/>
    </source>
</evidence>
<gene>
    <name evidence="1" type="ORF">SSABA_v1c04100</name>
</gene>
<dbReference type="Proteomes" id="UP000019265">
    <property type="component" value="Chromosome"/>
</dbReference>
<evidence type="ECO:0000313" key="2">
    <source>
        <dbReference type="Proteomes" id="UP000019265"/>
    </source>
</evidence>
<dbReference type="PATRIC" id="fig|1276257.3.peg.421"/>